<keyword evidence="2" id="KW-1185">Reference proteome</keyword>
<comment type="caution">
    <text evidence="1">The sequence shown here is derived from an EMBL/GenBank/DDBJ whole genome shotgun (WGS) entry which is preliminary data.</text>
</comment>
<dbReference type="Proteomes" id="UP001243330">
    <property type="component" value="Unassembled WGS sequence"/>
</dbReference>
<evidence type="ECO:0000313" key="1">
    <source>
        <dbReference type="EMBL" id="KAK1843186.1"/>
    </source>
</evidence>
<evidence type="ECO:0000313" key="2">
    <source>
        <dbReference type="Proteomes" id="UP001243330"/>
    </source>
</evidence>
<proteinExistence type="predicted"/>
<reference evidence="1" key="1">
    <citation type="submission" date="2023-01" db="EMBL/GenBank/DDBJ databases">
        <title>Colletotrichum chrysophilum M932 genome sequence.</title>
        <authorList>
            <person name="Baroncelli R."/>
        </authorList>
    </citation>
    <scope>NUCLEOTIDE SEQUENCE</scope>
    <source>
        <strain evidence="1">M932</strain>
    </source>
</reference>
<accession>A0AAD9A817</accession>
<dbReference type="AlphaFoldDB" id="A0AAD9A817"/>
<protein>
    <submittedName>
        <fullName evidence="1">Uncharacterized protein</fullName>
    </submittedName>
</protein>
<gene>
    <name evidence="1" type="ORF">CCHR01_14180</name>
</gene>
<dbReference type="EMBL" id="JAQOWY010000372">
    <property type="protein sequence ID" value="KAK1843186.1"/>
    <property type="molecule type" value="Genomic_DNA"/>
</dbReference>
<name>A0AAD9A817_9PEZI</name>
<sequence length="50" mass="5590">MASSIESLLQYDSFPGNFRNMPCLSRFCFKHVLGFLRLSSLALHIADPSA</sequence>
<organism evidence="1 2">
    <name type="scientific">Colletotrichum chrysophilum</name>
    <dbReference type="NCBI Taxonomy" id="1836956"/>
    <lineage>
        <taxon>Eukaryota</taxon>
        <taxon>Fungi</taxon>
        <taxon>Dikarya</taxon>
        <taxon>Ascomycota</taxon>
        <taxon>Pezizomycotina</taxon>
        <taxon>Sordariomycetes</taxon>
        <taxon>Hypocreomycetidae</taxon>
        <taxon>Glomerellales</taxon>
        <taxon>Glomerellaceae</taxon>
        <taxon>Colletotrichum</taxon>
        <taxon>Colletotrichum gloeosporioides species complex</taxon>
    </lineage>
</organism>